<dbReference type="EMBL" id="QNRR01000007">
    <property type="protein sequence ID" value="RBP41363.1"/>
    <property type="molecule type" value="Genomic_DNA"/>
</dbReference>
<dbReference type="Proteomes" id="UP000253426">
    <property type="component" value="Unassembled WGS sequence"/>
</dbReference>
<comment type="caution">
    <text evidence="5">The sequence shown here is derived from an EMBL/GenBank/DDBJ whole genome shotgun (WGS) entry which is preliminary data.</text>
</comment>
<keyword evidence="6" id="KW-1185">Reference proteome</keyword>
<keyword evidence="3" id="KW-0804">Transcription</keyword>
<name>A0A366HFL9_9BACT</name>
<dbReference type="GO" id="GO:0003700">
    <property type="term" value="F:DNA-binding transcription factor activity"/>
    <property type="evidence" value="ECO:0007669"/>
    <property type="project" value="InterPro"/>
</dbReference>
<dbReference type="AlphaFoldDB" id="A0A366HFL9"/>
<keyword evidence="2 5" id="KW-0238">DNA-binding</keyword>
<dbReference type="PRINTS" id="PR00032">
    <property type="entry name" value="HTHARAC"/>
</dbReference>
<dbReference type="SMART" id="SM00342">
    <property type="entry name" value="HTH_ARAC"/>
    <property type="match status" value="1"/>
</dbReference>
<keyword evidence="1" id="KW-0805">Transcription regulation</keyword>
<evidence type="ECO:0000259" key="4">
    <source>
        <dbReference type="PROSITE" id="PS01124"/>
    </source>
</evidence>
<evidence type="ECO:0000256" key="2">
    <source>
        <dbReference type="ARBA" id="ARBA00023125"/>
    </source>
</evidence>
<dbReference type="InterPro" id="IPR009057">
    <property type="entry name" value="Homeodomain-like_sf"/>
</dbReference>
<sequence>MTAASIRPETLHGDLRADGFRIRIWRFHAGRDTRLEFGISSESTVMALSFTGRLVFASQDGQVRIASEQLVVASKVRPESQWIALEGGRHRGLMVELAPHLMAQLGGVERGVRPSHEVVQSVTVNRIGQGDVSRVPTVVLSLAQQLSTPPAHTACLPIWFQAKVMELASLTLFAPAIQPMNTSNEPAGRESLERALFLLERDLENPPTLEMLAQEVGCGPFHLSRLFGKLTGKTMPEFLRQKRMERAALMLRTTRQSVSEIALAVGYESFSAFTRAFVREVGSTPTTYRAHGGMLPIAAQQPAT</sequence>
<accession>A0A366HFL9</accession>
<dbReference type="Gene3D" id="1.10.10.60">
    <property type="entry name" value="Homeodomain-like"/>
    <property type="match status" value="2"/>
</dbReference>
<dbReference type="PANTHER" id="PTHR47893:SF1">
    <property type="entry name" value="REGULATORY PROTEIN PCHR"/>
    <property type="match status" value="1"/>
</dbReference>
<feature type="domain" description="HTH araC/xylS-type" evidence="4">
    <location>
        <begin position="193"/>
        <end position="291"/>
    </location>
</feature>
<organism evidence="5 6">
    <name type="scientific">Roseimicrobium gellanilyticum</name>
    <dbReference type="NCBI Taxonomy" id="748857"/>
    <lineage>
        <taxon>Bacteria</taxon>
        <taxon>Pseudomonadati</taxon>
        <taxon>Verrucomicrobiota</taxon>
        <taxon>Verrucomicrobiia</taxon>
        <taxon>Verrucomicrobiales</taxon>
        <taxon>Verrucomicrobiaceae</taxon>
        <taxon>Roseimicrobium</taxon>
    </lineage>
</organism>
<evidence type="ECO:0000313" key="6">
    <source>
        <dbReference type="Proteomes" id="UP000253426"/>
    </source>
</evidence>
<dbReference type="InterPro" id="IPR018060">
    <property type="entry name" value="HTH_AraC"/>
</dbReference>
<dbReference type="GO" id="GO:0043565">
    <property type="term" value="F:sequence-specific DNA binding"/>
    <property type="evidence" value="ECO:0007669"/>
    <property type="project" value="InterPro"/>
</dbReference>
<dbReference type="InterPro" id="IPR018062">
    <property type="entry name" value="HTH_AraC-typ_CS"/>
</dbReference>
<evidence type="ECO:0000313" key="5">
    <source>
        <dbReference type="EMBL" id="RBP41363.1"/>
    </source>
</evidence>
<gene>
    <name evidence="5" type="ORF">DES53_107194</name>
</gene>
<evidence type="ECO:0000256" key="1">
    <source>
        <dbReference type="ARBA" id="ARBA00023015"/>
    </source>
</evidence>
<evidence type="ECO:0000256" key="3">
    <source>
        <dbReference type="ARBA" id="ARBA00023163"/>
    </source>
</evidence>
<dbReference type="InterPro" id="IPR020449">
    <property type="entry name" value="Tscrpt_reg_AraC-type_HTH"/>
</dbReference>
<dbReference type="PANTHER" id="PTHR47893">
    <property type="entry name" value="REGULATORY PROTEIN PCHR"/>
    <property type="match status" value="1"/>
</dbReference>
<dbReference type="Pfam" id="PF12833">
    <property type="entry name" value="HTH_18"/>
    <property type="match status" value="1"/>
</dbReference>
<reference evidence="5 6" key="1">
    <citation type="submission" date="2018-06" db="EMBL/GenBank/DDBJ databases">
        <title>Genomic Encyclopedia of Type Strains, Phase IV (KMG-IV): sequencing the most valuable type-strain genomes for metagenomic binning, comparative biology and taxonomic classification.</title>
        <authorList>
            <person name="Goeker M."/>
        </authorList>
    </citation>
    <scope>NUCLEOTIDE SEQUENCE [LARGE SCALE GENOMIC DNA]</scope>
    <source>
        <strain evidence="5 6">DSM 25532</strain>
    </source>
</reference>
<proteinExistence type="predicted"/>
<dbReference type="SUPFAM" id="SSF46689">
    <property type="entry name" value="Homeodomain-like"/>
    <property type="match status" value="2"/>
</dbReference>
<dbReference type="OrthoDB" id="186231at2"/>
<dbReference type="PROSITE" id="PS00041">
    <property type="entry name" value="HTH_ARAC_FAMILY_1"/>
    <property type="match status" value="1"/>
</dbReference>
<dbReference type="InterPro" id="IPR053142">
    <property type="entry name" value="PchR_regulatory_protein"/>
</dbReference>
<protein>
    <submittedName>
        <fullName evidence="5">AraC-like DNA-binding protein</fullName>
    </submittedName>
</protein>
<dbReference type="RefSeq" id="WP_113959998.1">
    <property type="nucleotide sequence ID" value="NZ_QNRR01000007.1"/>
</dbReference>
<dbReference type="PROSITE" id="PS01124">
    <property type="entry name" value="HTH_ARAC_FAMILY_2"/>
    <property type="match status" value="1"/>
</dbReference>